<dbReference type="InterPro" id="IPR035651">
    <property type="entry name" value="BipA_V"/>
</dbReference>
<dbReference type="Gene3D" id="2.40.30.10">
    <property type="entry name" value="Translation factors"/>
    <property type="match status" value="1"/>
</dbReference>
<dbReference type="GO" id="GO:0043022">
    <property type="term" value="F:ribosome binding"/>
    <property type="evidence" value="ECO:0007669"/>
    <property type="project" value="TreeGrafter"/>
</dbReference>
<dbReference type="GO" id="GO:0045727">
    <property type="term" value="P:positive regulation of translation"/>
    <property type="evidence" value="ECO:0007669"/>
    <property type="project" value="TreeGrafter"/>
</dbReference>
<evidence type="ECO:0000256" key="2">
    <source>
        <dbReference type="ARBA" id="ARBA00022741"/>
    </source>
</evidence>
<dbReference type="SUPFAM" id="SSF50447">
    <property type="entry name" value="Translation proteins"/>
    <property type="match status" value="1"/>
</dbReference>
<dbReference type="PANTHER" id="PTHR43512">
    <property type="entry name" value="TRANSLATION FACTOR GUF1-RELATED"/>
    <property type="match status" value="1"/>
</dbReference>
<dbReference type="Gene3D" id="3.40.50.300">
    <property type="entry name" value="P-loop containing nucleotide triphosphate hydrolases"/>
    <property type="match status" value="1"/>
</dbReference>
<proteinExistence type="inferred from homology"/>
<dbReference type="Pfam" id="PF00009">
    <property type="entry name" value="GTP_EFTU"/>
    <property type="match status" value="1"/>
</dbReference>
<dbReference type="PANTHER" id="PTHR43512:SF4">
    <property type="entry name" value="TRANSLATION FACTOR GUF1 HOMOLOG, CHLOROPLASTIC"/>
    <property type="match status" value="1"/>
</dbReference>
<evidence type="ECO:0000313" key="5">
    <source>
        <dbReference type="EMBL" id="MPM17271.1"/>
    </source>
</evidence>
<dbReference type="HAMAP" id="MF_00849">
    <property type="entry name" value="BipA"/>
    <property type="match status" value="1"/>
</dbReference>
<dbReference type="Gene3D" id="3.30.70.240">
    <property type="match status" value="1"/>
</dbReference>
<reference evidence="5" key="1">
    <citation type="submission" date="2019-08" db="EMBL/GenBank/DDBJ databases">
        <authorList>
            <person name="Kucharzyk K."/>
            <person name="Murdoch R.W."/>
            <person name="Higgins S."/>
            <person name="Loffler F."/>
        </authorList>
    </citation>
    <scope>NUCLEOTIDE SEQUENCE</scope>
</reference>
<dbReference type="AlphaFoldDB" id="A0A644XN89"/>
<dbReference type="PROSITE" id="PS00301">
    <property type="entry name" value="G_TR_1"/>
    <property type="match status" value="1"/>
</dbReference>
<dbReference type="NCBIfam" id="TIGR01394">
    <property type="entry name" value="TypA_BipA"/>
    <property type="match status" value="1"/>
</dbReference>
<accession>A0A644XN89</accession>
<evidence type="ECO:0000256" key="1">
    <source>
        <dbReference type="ARBA" id="ARBA00005454"/>
    </source>
</evidence>
<dbReference type="InterPro" id="IPR048876">
    <property type="entry name" value="BipA_C"/>
</dbReference>
<keyword evidence="2" id="KW-0547">Nucleotide-binding</keyword>
<dbReference type="SUPFAM" id="SSF52540">
    <property type="entry name" value="P-loop containing nucleoside triphosphate hydrolases"/>
    <property type="match status" value="1"/>
</dbReference>
<dbReference type="InterPro" id="IPR009000">
    <property type="entry name" value="Transl_B-barrel_sf"/>
</dbReference>
<dbReference type="InterPro" id="IPR006297">
    <property type="entry name" value="EF-4"/>
</dbReference>
<dbReference type="GO" id="GO:0003924">
    <property type="term" value="F:GTPase activity"/>
    <property type="evidence" value="ECO:0007669"/>
    <property type="project" value="InterPro"/>
</dbReference>
<gene>
    <name evidence="5" type="primary">typA_18</name>
    <name evidence="5" type="ORF">SDC9_63659</name>
</gene>
<dbReference type="PRINTS" id="PR00315">
    <property type="entry name" value="ELONGATNFCT"/>
</dbReference>
<dbReference type="Pfam" id="PF00679">
    <property type="entry name" value="EFG_C"/>
    <property type="match status" value="1"/>
</dbReference>
<dbReference type="PROSITE" id="PS51722">
    <property type="entry name" value="G_TR_2"/>
    <property type="match status" value="1"/>
</dbReference>
<dbReference type="InterPro" id="IPR027417">
    <property type="entry name" value="P-loop_NTPase"/>
</dbReference>
<dbReference type="SUPFAM" id="SSF54980">
    <property type="entry name" value="EF-G C-terminal domain-like"/>
    <property type="match status" value="2"/>
</dbReference>
<dbReference type="InterPro" id="IPR042116">
    <property type="entry name" value="TypA/BipA_C"/>
</dbReference>
<evidence type="ECO:0000256" key="3">
    <source>
        <dbReference type="ARBA" id="ARBA00023134"/>
    </source>
</evidence>
<dbReference type="FunFam" id="3.40.50.300:FF:000055">
    <property type="entry name" value="GTP-binding protein TypA"/>
    <property type="match status" value="1"/>
</dbReference>
<dbReference type="Gene3D" id="3.30.70.870">
    <property type="entry name" value="Elongation Factor G (Translational Gtpase), domain 3"/>
    <property type="match status" value="1"/>
</dbReference>
<protein>
    <submittedName>
        <fullName evidence="5">GTP-binding protein TypA/BipA</fullName>
    </submittedName>
</protein>
<dbReference type="GO" id="GO:0005525">
    <property type="term" value="F:GTP binding"/>
    <property type="evidence" value="ECO:0007669"/>
    <property type="project" value="UniProtKB-KW"/>
</dbReference>
<comment type="caution">
    <text evidence="5">The sequence shown here is derived from an EMBL/GenBank/DDBJ whole genome shotgun (WGS) entry which is preliminary data.</text>
</comment>
<dbReference type="CDD" id="cd03710">
    <property type="entry name" value="BipA_TypA_C"/>
    <property type="match status" value="1"/>
</dbReference>
<feature type="domain" description="Tr-type G" evidence="4">
    <location>
        <begin position="6"/>
        <end position="199"/>
    </location>
</feature>
<keyword evidence="3" id="KW-0342">GTP-binding</keyword>
<dbReference type="SMART" id="SM00838">
    <property type="entry name" value="EFG_C"/>
    <property type="match status" value="1"/>
</dbReference>
<dbReference type="InterPro" id="IPR006298">
    <property type="entry name" value="BipA"/>
</dbReference>
<dbReference type="InterPro" id="IPR053905">
    <property type="entry name" value="EF-G-like_DII"/>
</dbReference>
<dbReference type="Gene3D" id="2.40.50.250">
    <property type="entry name" value="bipa protein"/>
    <property type="match status" value="1"/>
</dbReference>
<evidence type="ECO:0000259" key="4">
    <source>
        <dbReference type="PROSITE" id="PS51722"/>
    </source>
</evidence>
<dbReference type="InterPro" id="IPR047041">
    <property type="entry name" value="BipA_GTP-bd_dom"/>
</dbReference>
<dbReference type="InterPro" id="IPR000640">
    <property type="entry name" value="EFG_V-like"/>
</dbReference>
<dbReference type="NCBIfam" id="TIGR00231">
    <property type="entry name" value="small_GTP"/>
    <property type="match status" value="1"/>
</dbReference>
<dbReference type="InterPro" id="IPR047042">
    <property type="entry name" value="BipA_II"/>
</dbReference>
<dbReference type="InterPro" id="IPR005225">
    <property type="entry name" value="Small_GTP-bd"/>
</dbReference>
<organism evidence="5">
    <name type="scientific">bioreactor metagenome</name>
    <dbReference type="NCBI Taxonomy" id="1076179"/>
    <lineage>
        <taxon>unclassified sequences</taxon>
        <taxon>metagenomes</taxon>
        <taxon>ecological metagenomes</taxon>
    </lineage>
</organism>
<dbReference type="InterPro" id="IPR000795">
    <property type="entry name" value="T_Tr_GTP-bd_dom"/>
</dbReference>
<dbReference type="Pfam" id="PF22042">
    <property type="entry name" value="EF-G_D2"/>
    <property type="match status" value="1"/>
</dbReference>
<dbReference type="InterPro" id="IPR035647">
    <property type="entry name" value="EFG_III/V"/>
</dbReference>
<name>A0A644XN89_9ZZZZ</name>
<dbReference type="FunFam" id="2.40.50.250:FF:000001">
    <property type="entry name" value="GTP-binding protein TypA"/>
    <property type="match status" value="1"/>
</dbReference>
<dbReference type="CDD" id="cd01891">
    <property type="entry name" value="TypA_BipA"/>
    <property type="match status" value="1"/>
</dbReference>
<dbReference type="EMBL" id="VSSQ01002766">
    <property type="protein sequence ID" value="MPM17271.1"/>
    <property type="molecule type" value="Genomic_DNA"/>
</dbReference>
<sequence>MIITNTKIRNIAIIAHVDHGKTTLVDGLFKQSGLMKNGSQDRIMDSGAIERERGITISAKNCAITWKGVKINIIDTPGHADFGGEVERGLSMVDGVVLLVDAAEGPLPQTRFVLEKALKKHLKPIIVINKVDRQDARSEEVVQEVYELLLELADDENMLDVPVFYAIGKNGHCGLHPTDLDDNLHQLMDCIIEKVPAPVYDDELPFQMLVSDLSYSDYLGRLAVGKVINGMATTNDSLVCIKEGGVQKPLRVSKLQTYNGPTFSEAAKVYSGDIIVLSGVEDVHIGDTICTVESPMALDRIHVDEPTVSVLFSKNISPLAGREGNQVTSAKIWERLQKESLRNVSIRVERNSDDTFTVKGRGEFQMAIIVEQMRREGFEMCVGRPRTIFRIDESGRKTEPVEYLFVDCPEEYSGTVMEKLSKRKALMSDITYLGNNRVKIKFEIPARGLIGYHDEFLTDTRGMGIMNSYMKGYEPYKGDFPDRFSGSLISDRSGNAVAYALWQLEDRGRLFLVPGEPVYEGQVVGEHNRDGDLLLNPTRTKKLTNLRASGKDDAVTLTPVTKMSLEQAIQFIKDDELVEVTPKSIRMCKKILGTQQRKVFENRGEIPSYLLNK</sequence>
<dbReference type="InterPro" id="IPR031157">
    <property type="entry name" value="G_TR_CS"/>
</dbReference>
<dbReference type="Pfam" id="PF21018">
    <property type="entry name" value="BipA_C"/>
    <property type="match status" value="1"/>
</dbReference>
<dbReference type="CDD" id="cd03691">
    <property type="entry name" value="BipA_TypA_II"/>
    <property type="match status" value="1"/>
</dbReference>
<dbReference type="FunFam" id="3.30.70.240:FF:000002">
    <property type="entry name" value="GTP-binding protein TypA"/>
    <property type="match status" value="1"/>
</dbReference>
<comment type="similarity">
    <text evidence="1">Belongs to the TRAFAC class translation factor GTPase superfamily. Classic translation factor GTPase family. LepA subfamily.</text>
</comment>